<keyword evidence="2" id="KW-1185">Reference proteome</keyword>
<dbReference type="Pfam" id="PF07617">
    <property type="entry name" value="DUF1579"/>
    <property type="match status" value="1"/>
</dbReference>
<accession>A0ABM7SEU9</accession>
<sequence length="215" mass="24422">MKKTIFTLALATLTLVSCKKEENQQVEIPLEEAPVEETVVEEVLETPDSAAVAKAWEDYMSPSKAHEMLAKDTGTWESDLTFWMPESPEPQKAKAQVEYKMILGGRYQEGIHTGNMWGMPFEGRGLVAYDNATEEFISTWIDNMGTGMMMTKGKYDESTKKLTLNGSMVDPVTKKEKTVKEVITHIDENNQKMEMFEIKKDGTEFKTMEITSKRK</sequence>
<dbReference type="PROSITE" id="PS51257">
    <property type="entry name" value="PROKAR_LIPOPROTEIN"/>
    <property type="match status" value="1"/>
</dbReference>
<evidence type="ECO:0000313" key="2">
    <source>
        <dbReference type="Proteomes" id="UP000825258"/>
    </source>
</evidence>
<dbReference type="Proteomes" id="UP000825258">
    <property type="component" value="Chromosome"/>
</dbReference>
<reference evidence="1 2" key="1">
    <citation type="submission" date="2021-06" db="EMBL/GenBank/DDBJ databases">
        <title>Whole genome sequences of Flavobacterium sp. KK2020170 and assembly.</title>
        <authorList>
            <person name="Kitahara K."/>
            <person name="Miyoshi S."/>
            <person name="Uesaka K."/>
        </authorList>
    </citation>
    <scope>NUCLEOTIDE SEQUENCE [LARGE SCALE GENOMIC DNA]</scope>
    <source>
        <strain evidence="1 2">KK2020170</strain>
    </source>
</reference>
<evidence type="ECO:0008006" key="3">
    <source>
        <dbReference type="Google" id="ProtNLM"/>
    </source>
</evidence>
<gene>
    <name evidence="1" type="ORF">KK2020170_21580</name>
</gene>
<protein>
    <recommendedName>
        <fullName evidence="3">DUF1579 domain-containing protein</fullName>
    </recommendedName>
</protein>
<dbReference type="EMBL" id="AP024749">
    <property type="protein sequence ID" value="BCY29290.1"/>
    <property type="molecule type" value="Genomic_DNA"/>
</dbReference>
<evidence type="ECO:0000313" key="1">
    <source>
        <dbReference type="EMBL" id="BCY29290.1"/>
    </source>
</evidence>
<dbReference type="InterPro" id="IPR011473">
    <property type="entry name" value="DUF1579"/>
</dbReference>
<organism evidence="1 2">
    <name type="scientific">Flavobacterium okayamense</name>
    <dbReference type="NCBI Taxonomy" id="2830782"/>
    <lineage>
        <taxon>Bacteria</taxon>
        <taxon>Pseudomonadati</taxon>
        <taxon>Bacteroidota</taxon>
        <taxon>Flavobacteriia</taxon>
        <taxon>Flavobacteriales</taxon>
        <taxon>Flavobacteriaceae</taxon>
        <taxon>Flavobacterium</taxon>
    </lineage>
</organism>
<name>A0ABM7SEU9_9FLAO</name>
<proteinExistence type="predicted"/>
<dbReference type="RefSeq" id="WP_221258378.1">
    <property type="nucleotide sequence ID" value="NZ_AP024749.1"/>
</dbReference>